<organism evidence="5 6">
    <name type="scientific">Mycena metata</name>
    <dbReference type="NCBI Taxonomy" id="1033252"/>
    <lineage>
        <taxon>Eukaryota</taxon>
        <taxon>Fungi</taxon>
        <taxon>Dikarya</taxon>
        <taxon>Basidiomycota</taxon>
        <taxon>Agaricomycotina</taxon>
        <taxon>Agaricomycetes</taxon>
        <taxon>Agaricomycetidae</taxon>
        <taxon>Agaricales</taxon>
        <taxon>Marasmiineae</taxon>
        <taxon>Mycenaceae</taxon>
        <taxon>Mycena</taxon>
    </lineage>
</organism>
<proteinExistence type="predicted"/>
<evidence type="ECO:0000259" key="3">
    <source>
        <dbReference type="PROSITE" id="PS50137"/>
    </source>
</evidence>
<comment type="caution">
    <text evidence="5">The sequence shown here is derived from an EMBL/GenBank/DDBJ whole genome shotgun (WGS) entry which is preliminary data.</text>
</comment>
<sequence>MALKRSHSDSTDVPLPKLSGDTLLEVFTHPSLRRNDQEPFDNERLSLLGEKVFEMVLTQAFFDQRPLLSVSEITTRRSQFLSDNVPLLVRAYGLLAHLRCHPDKLPMLETPEEICSILHAYIGGIYIDLGDDPLQELVKSWTNNLLDSTEVPSPKKIKIELANSEPTQTPALSNPLSPAQPNLPFLPLFNQTASQRGVTTEYTENFNQGQWTVECVVDGISEGLGTDANKKSAKEKAARQAYDTMGWV</sequence>
<dbReference type="PROSITE" id="PS50142">
    <property type="entry name" value="RNASE_3_2"/>
    <property type="match status" value="1"/>
</dbReference>
<dbReference type="InterPro" id="IPR036389">
    <property type="entry name" value="RNase_III_sf"/>
</dbReference>
<dbReference type="Pfam" id="PF14622">
    <property type="entry name" value="Ribonucleas_3_3"/>
    <property type="match status" value="1"/>
</dbReference>
<dbReference type="GO" id="GO:0004525">
    <property type="term" value="F:ribonuclease III activity"/>
    <property type="evidence" value="ECO:0007669"/>
    <property type="project" value="InterPro"/>
</dbReference>
<evidence type="ECO:0000256" key="1">
    <source>
        <dbReference type="ARBA" id="ARBA00022884"/>
    </source>
</evidence>
<dbReference type="GO" id="GO:0006396">
    <property type="term" value="P:RNA processing"/>
    <property type="evidence" value="ECO:0007669"/>
    <property type="project" value="InterPro"/>
</dbReference>
<dbReference type="Pfam" id="PF00035">
    <property type="entry name" value="dsrm"/>
    <property type="match status" value="1"/>
</dbReference>
<evidence type="ECO:0000313" key="5">
    <source>
        <dbReference type="EMBL" id="KAJ7786130.1"/>
    </source>
</evidence>
<dbReference type="CDD" id="cd00048">
    <property type="entry name" value="DSRM_SF"/>
    <property type="match status" value="1"/>
</dbReference>
<dbReference type="SUPFAM" id="SSF69065">
    <property type="entry name" value="RNase III domain-like"/>
    <property type="match status" value="1"/>
</dbReference>
<evidence type="ECO:0000313" key="6">
    <source>
        <dbReference type="Proteomes" id="UP001215598"/>
    </source>
</evidence>
<dbReference type="SMART" id="SM00358">
    <property type="entry name" value="DSRM"/>
    <property type="match status" value="1"/>
</dbReference>
<evidence type="ECO:0000259" key="4">
    <source>
        <dbReference type="PROSITE" id="PS50142"/>
    </source>
</evidence>
<dbReference type="InterPro" id="IPR000999">
    <property type="entry name" value="RNase_III_dom"/>
</dbReference>
<dbReference type="CDD" id="cd00593">
    <property type="entry name" value="RIBOc"/>
    <property type="match status" value="1"/>
</dbReference>
<keyword evidence="6" id="KW-1185">Reference proteome</keyword>
<keyword evidence="1 2" id="KW-0694">RNA-binding</keyword>
<dbReference type="Proteomes" id="UP001215598">
    <property type="component" value="Unassembled WGS sequence"/>
</dbReference>
<feature type="domain" description="DRBM" evidence="3">
    <location>
        <begin position="210"/>
        <end position="247"/>
    </location>
</feature>
<evidence type="ECO:0000256" key="2">
    <source>
        <dbReference type="PROSITE-ProRule" id="PRU00266"/>
    </source>
</evidence>
<feature type="domain" description="RNase III" evidence="4">
    <location>
        <begin position="23"/>
        <end position="130"/>
    </location>
</feature>
<name>A0AAD7KI01_9AGAR</name>
<reference evidence="5" key="1">
    <citation type="submission" date="2023-03" db="EMBL/GenBank/DDBJ databases">
        <title>Massive genome expansion in bonnet fungi (Mycena s.s.) driven by repeated elements and novel gene families across ecological guilds.</title>
        <authorList>
            <consortium name="Lawrence Berkeley National Laboratory"/>
            <person name="Harder C.B."/>
            <person name="Miyauchi S."/>
            <person name="Viragh M."/>
            <person name="Kuo A."/>
            <person name="Thoen E."/>
            <person name="Andreopoulos B."/>
            <person name="Lu D."/>
            <person name="Skrede I."/>
            <person name="Drula E."/>
            <person name="Henrissat B."/>
            <person name="Morin E."/>
            <person name="Kohler A."/>
            <person name="Barry K."/>
            <person name="LaButti K."/>
            <person name="Morin E."/>
            <person name="Salamov A."/>
            <person name="Lipzen A."/>
            <person name="Mereny Z."/>
            <person name="Hegedus B."/>
            <person name="Baldrian P."/>
            <person name="Stursova M."/>
            <person name="Weitz H."/>
            <person name="Taylor A."/>
            <person name="Grigoriev I.V."/>
            <person name="Nagy L.G."/>
            <person name="Martin F."/>
            <person name="Kauserud H."/>
        </authorList>
    </citation>
    <scope>NUCLEOTIDE SEQUENCE</scope>
    <source>
        <strain evidence="5">CBHHK182m</strain>
    </source>
</reference>
<dbReference type="SUPFAM" id="SSF54768">
    <property type="entry name" value="dsRNA-binding domain-like"/>
    <property type="match status" value="1"/>
</dbReference>
<dbReference type="Gene3D" id="3.30.160.20">
    <property type="match status" value="1"/>
</dbReference>
<gene>
    <name evidence="5" type="ORF">B0H16DRAFT_1489261</name>
</gene>
<accession>A0AAD7KI01</accession>
<dbReference type="PROSITE" id="PS50137">
    <property type="entry name" value="DS_RBD"/>
    <property type="match status" value="1"/>
</dbReference>
<dbReference type="SMART" id="SM00535">
    <property type="entry name" value="RIBOc"/>
    <property type="match status" value="1"/>
</dbReference>
<protein>
    <submittedName>
        <fullName evidence="5">Ribonuclease III domain-containing protein</fullName>
    </submittedName>
</protein>
<dbReference type="GO" id="GO:0003723">
    <property type="term" value="F:RNA binding"/>
    <property type="evidence" value="ECO:0007669"/>
    <property type="project" value="UniProtKB-UniRule"/>
</dbReference>
<dbReference type="AlphaFoldDB" id="A0AAD7KI01"/>
<dbReference type="EMBL" id="JARKIB010000001">
    <property type="protein sequence ID" value="KAJ7786130.1"/>
    <property type="molecule type" value="Genomic_DNA"/>
</dbReference>
<dbReference type="InterPro" id="IPR014720">
    <property type="entry name" value="dsRBD_dom"/>
</dbReference>
<dbReference type="Gene3D" id="1.10.1520.10">
    <property type="entry name" value="Ribonuclease III domain"/>
    <property type="match status" value="1"/>
</dbReference>